<dbReference type="InterPro" id="IPR029032">
    <property type="entry name" value="AhpD-like"/>
</dbReference>
<dbReference type="Pfam" id="PF02627">
    <property type="entry name" value="CMD"/>
    <property type="match status" value="1"/>
</dbReference>
<dbReference type="SUPFAM" id="SSF69118">
    <property type="entry name" value="AhpD-like"/>
    <property type="match status" value="1"/>
</dbReference>
<reference evidence="3" key="1">
    <citation type="journal article" date="2019" name="Int. J. Syst. Evol. Microbiol.">
        <title>The Global Catalogue of Microorganisms (GCM) 10K type strain sequencing project: providing services to taxonomists for standard genome sequencing and annotation.</title>
        <authorList>
            <consortium name="The Broad Institute Genomics Platform"/>
            <consortium name="The Broad Institute Genome Sequencing Center for Infectious Disease"/>
            <person name="Wu L."/>
            <person name="Ma J."/>
        </authorList>
    </citation>
    <scope>NUCLEOTIDE SEQUENCE [LARGE SCALE GENOMIC DNA]</scope>
    <source>
        <strain evidence="3">CCUG 54518</strain>
    </source>
</reference>
<organism evidence="2 3">
    <name type="scientific">Hydrogenophaga bisanensis</name>
    <dbReference type="NCBI Taxonomy" id="439611"/>
    <lineage>
        <taxon>Bacteria</taxon>
        <taxon>Pseudomonadati</taxon>
        <taxon>Pseudomonadota</taxon>
        <taxon>Betaproteobacteria</taxon>
        <taxon>Burkholderiales</taxon>
        <taxon>Comamonadaceae</taxon>
        <taxon>Hydrogenophaga</taxon>
    </lineage>
</organism>
<dbReference type="EMBL" id="JBHTBX010000017">
    <property type="protein sequence ID" value="MFC7436381.1"/>
    <property type="molecule type" value="Genomic_DNA"/>
</dbReference>
<keyword evidence="3" id="KW-1185">Reference proteome</keyword>
<dbReference type="Proteomes" id="UP001596495">
    <property type="component" value="Unassembled WGS sequence"/>
</dbReference>
<dbReference type="PANTHER" id="PTHR33930">
    <property type="entry name" value="ALKYL HYDROPEROXIDE REDUCTASE AHPD"/>
    <property type="match status" value="1"/>
</dbReference>
<gene>
    <name evidence="2" type="ORF">ACFQNJ_17890</name>
</gene>
<protein>
    <submittedName>
        <fullName evidence="2">Carboxymuconolactone decarboxylase family protein</fullName>
    </submittedName>
</protein>
<dbReference type="Gene3D" id="1.20.1290.10">
    <property type="entry name" value="AhpD-like"/>
    <property type="match status" value="1"/>
</dbReference>
<name>A0ABW2RE81_9BURK</name>
<feature type="domain" description="Carboxymuconolactone decarboxylase-like" evidence="1">
    <location>
        <begin position="25"/>
        <end position="107"/>
    </location>
</feature>
<evidence type="ECO:0000313" key="2">
    <source>
        <dbReference type="EMBL" id="MFC7436381.1"/>
    </source>
</evidence>
<proteinExistence type="predicted"/>
<evidence type="ECO:0000259" key="1">
    <source>
        <dbReference type="Pfam" id="PF02627"/>
    </source>
</evidence>
<dbReference type="InterPro" id="IPR004675">
    <property type="entry name" value="AhpD_core"/>
</dbReference>
<evidence type="ECO:0000313" key="3">
    <source>
        <dbReference type="Proteomes" id="UP001596495"/>
    </source>
</evidence>
<dbReference type="PANTHER" id="PTHR33930:SF2">
    <property type="entry name" value="BLR3452 PROTEIN"/>
    <property type="match status" value="1"/>
</dbReference>
<accession>A0ABW2RE81</accession>
<dbReference type="NCBIfam" id="TIGR00778">
    <property type="entry name" value="ahpD_dom"/>
    <property type="match status" value="1"/>
</dbReference>
<sequence length="118" mass="12453">MSTFDHSGLIQDINESLAPFRKAQPEAMAGFGALARAAITDGVLSAKQKELIALAIGVTQRCSGCIGFHVKALHRLECTRAELEEMLAVCVYMGGGPALMYAAEAITAWEKMAPAGQG</sequence>
<comment type="caution">
    <text evidence="2">The sequence shown here is derived from an EMBL/GenBank/DDBJ whole genome shotgun (WGS) entry which is preliminary data.</text>
</comment>
<dbReference type="InterPro" id="IPR003779">
    <property type="entry name" value="CMD-like"/>
</dbReference>
<dbReference type="RefSeq" id="WP_374640835.1">
    <property type="nucleotide sequence ID" value="NZ_JBHTBX010000017.1"/>
</dbReference>